<keyword evidence="9 11" id="KW-0503">Monooxygenase</keyword>
<dbReference type="InterPro" id="IPR017972">
    <property type="entry name" value="Cyt_P450_CS"/>
</dbReference>
<keyword evidence="13" id="KW-1185">Reference proteome</keyword>
<sequence>MARRLCTTELFSGRRVDSYEYIRRQEVRALVRGLFRRGGRAVAVWEHLVDATLRNVLRMSVEDKWSGCYGSAEGEEFRRAREEVFAVAGAVSNVGEWVPWLGWLDLQGGVRRMKRLSKVYDRFLESILDDHDQERHKAARASSPAARDLVDVLLQQLAKEGEADGTSSSPEARLTRDGIKAFVQDIIVGGTESSAVVMEWAMSELLRRPDVAAAATDELDRVVGRGRWVEERDLAHLPYIDAVVKETLRLHPVGPLLVPHMARENTLVAGYDVPAGTRLLVNVWAIARDPTSWPDRSDEFRPERFAGSAVDVRGQHFELLPFGAGRRMCPAYGLALKVIGTGLANLLHGFAWRLPDGVSPEDVSMEELFGLSTRKKVPLIAVPEPRLPVHLYAAVD</sequence>
<dbReference type="PRINTS" id="PR00385">
    <property type="entry name" value="P450"/>
</dbReference>
<dbReference type="InterPro" id="IPR001128">
    <property type="entry name" value="Cyt_P450"/>
</dbReference>
<gene>
    <name evidence="12" type="ORF">TRITD_1Bv1G043420</name>
</gene>
<dbReference type="PROSITE" id="PS00086">
    <property type="entry name" value="CYTOCHROME_P450"/>
    <property type="match status" value="1"/>
</dbReference>
<comment type="cofactor">
    <cofactor evidence="1 10">
        <name>heme</name>
        <dbReference type="ChEBI" id="CHEBI:30413"/>
    </cofactor>
</comment>
<feature type="binding site" description="axial binding residue" evidence="10">
    <location>
        <position position="329"/>
    </location>
    <ligand>
        <name>heme</name>
        <dbReference type="ChEBI" id="CHEBI:30413"/>
    </ligand>
    <ligandPart>
        <name>Fe</name>
        <dbReference type="ChEBI" id="CHEBI:18248"/>
    </ligandPart>
</feature>
<dbReference type="AlphaFoldDB" id="A0A9R0QQM9"/>
<reference evidence="12 13" key="1">
    <citation type="submission" date="2017-09" db="EMBL/GenBank/DDBJ databases">
        <authorList>
            <consortium name="International Durum Wheat Genome Sequencing Consortium (IDWGSC)"/>
            <person name="Milanesi L."/>
        </authorList>
    </citation>
    <scope>NUCLEOTIDE SEQUENCE [LARGE SCALE GENOMIC DNA]</scope>
    <source>
        <strain evidence="13">cv. Svevo</strain>
    </source>
</reference>
<dbReference type="PRINTS" id="PR00463">
    <property type="entry name" value="EP450I"/>
</dbReference>
<evidence type="ECO:0000313" key="13">
    <source>
        <dbReference type="Proteomes" id="UP000324705"/>
    </source>
</evidence>
<dbReference type="PANTHER" id="PTHR47944">
    <property type="entry name" value="CYTOCHROME P450 98A9"/>
    <property type="match status" value="1"/>
</dbReference>
<keyword evidence="5 10" id="KW-0479">Metal-binding</keyword>
<evidence type="ECO:0000256" key="5">
    <source>
        <dbReference type="ARBA" id="ARBA00022723"/>
    </source>
</evidence>
<evidence type="ECO:0000256" key="3">
    <source>
        <dbReference type="ARBA" id="ARBA00022617"/>
    </source>
</evidence>
<organism evidence="12 13">
    <name type="scientific">Triticum turgidum subsp. durum</name>
    <name type="common">Durum wheat</name>
    <name type="synonym">Triticum durum</name>
    <dbReference type="NCBI Taxonomy" id="4567"/>
    <lineage>
        <taxon>Eukaryota</taxon>
        <taxon>Viridiplantae</taxon>
        <taxon>Streptophyta</taxon>
        <taxon>Embryophyta</taxon>
        <taxon>Tracheophyta</taxon>
        <taxon>Spermatophyta</taxon>
        <taxon>Magnoliopsida</taxon>
        <taxon>Liliopsida</taxon>
        <taxon>Poales</taxon>
        <taxon>Poaceae</taxon>
        <taxon>BOP clade</taxon>
        <taxon>Pooideae</taxon>
        <taxon>Triticodae</taxon>
        <taxon>Triticeae</taxon>
        <taxon>Triticinae</taxon>
        <taxon>Triticum</taxon>
    </lineage>
</organism>
<accession>A0A9R0QQM9</accession>
<evidence type="ECO:0000256" key="4">
    <source>
        <dbReference type="ARBA" id="ARBA00022692"/>
    </source>
</evidence>
<evidence type="ECO:0000256" key="7">
    <source>
        <dbReference type="ARBA" id="ARBA00023002"/>
    </source>
</evidence>
<comment type="similarity">
    <text evidence="2 11">Belongs to the cytochrome P450 family.</text>
</comment>
<evidence type="ECO:0000256" key="8">
    <source>
        <dbReference type="ARBA" id="ARBA00023004"/>
    </source>
</evidence>
<dbReference type="InterPro" id="IPR036396">
    <property type="entry name" value="Cyt_P450_sf"/>
</dbReference>
<evidence type="ECO:0000256" key="6">
    <source>
        <dbReference type="ARBA" id="ARBA00022989"/>
    </source>
</evidence>
<dbReference type="SUPFAM" id="SSF48264">
    <property type="entry name" value="Cytochrome P450"/>
    <property type="match status" value="1"/>
</dbReference>
<keyword evidence="3 10" id="KW-0349">Heme</keyword>
<evidence type="ECO:0000256" key="11">
    <source>
        <dbReference type="RuleBase" id="RU000461"/>
    </source>
</evidence>
<proteinExistence type="inferred from homology"/>
<dbReference type="Gramene" id="TRITD1Bv1G043420.1">
    <property type="protein sequence ID" value="TRITD1Bv1G043420.1"/>
    <property type="gene ID" value="TRITD1Bv1G043420"/>
</dbReference>
<evidence type="ECO:0008006" key="14">
    <source>
        <dbReference type="Google" id="ProtNLM"/>
    </source>
</evidence>
<dbReference type="GO" id="GO:0020037">
    <property type="term" value="F:heme binding"/>
    <property type="evidence" value="ECO:0007669"/>
    <property type="project" value="InterPro"/>
</dbReference>
<dbReference type="Pfam" id="PF00067">
    <property type="entry name" value="p450"/>
    <property type="match status" value="1"/>
</dbReference>
<dbReference type="EMBL" id="LT934112">
    <property type="protein sequence ID" value="VAH14316.1"/>
    <property type="molecule type" value="Genomic_DNA"/>
</dbReference>
<evidence type="ECO:0000256" key="9">
    <source>
        <dbReference type="ARBA" id="ARBA00023033"/>
    </source>
</evidence>
<dbReference type="GO" id="GO:0016705">
    <property type="term" value="F:oxidoreductase activity, acting on paired donors, with incorporation or reduction of molecular oxygen"/>
    <property type="evidence" value="ECO:0007669"/>
    <property type="project" value="InterPro"/>
</dbReference>
<evidence type="ECO:0000256" key="10">
    <source>
        <dbReference type="PIRSR" id="PIRSR602401-1"/>
    </source>
</evidence>
<dbReference type="CDD" id="cd20618">
    <property type="entry name" value="CYP71_clan"/>
    <property type="match status" value="1"/>
</dbReference>
<dbReference type="GO" id="GO:0004497">
    <property type="term" value="F:monooxygenase activity"/>
    <property type="evidence" value="ECO:0007669"/>
    <property type="project" value="UniProtKB-KW"/>
</dbReference>
<keyword evidence="8 10" id="KW-0408">Iron</keyword>
<dbReference type="OMA" id="ICPAYEL"/>
<evidence type="ECO:0000313" key="12">
    <source>
        <dbReference type="EMBL" id="VAH14316.1"/>
    </source>
</evidence>
<dbReference type="Proteomes" id="UP000324705">
    <property type="component" value="Chromosome 1B"/>
</dbReference>
<dbReference type="InterPro" id="IPR002401">
    <property type="entry name" value="Cyt_P450_E_grp-I"/>
</dbReference>
<dbReference type="Gene3D" id="1.10.630.10">
    <property type="entry name" value="Cytochrome P450"/>
    <property type="match status" value="1"/>
</dbReference>
<keyword evidence="7 11" id="KW-0560">Oxidoreductase</keyword>
<dbReference type="GO" id="GO:0005506">
    <property type="term" value="F:iron ion binding"/>
    <property type="evidence" value="ECO:0007669"/>
    <property type="project" value="InterPro"/>
</dbReference>
<keyword evidence="6" id="KW-1133">Transmembrane helix</keyword>
<name>A0A9R0QQM9_TRITD</name>
<evidence type="ECO:0000256" key="2">
    <source>
        <dbReference type="ARBA" id="ARBA00010617"/>
    </source>
</evidence>
<protein>
    <recommendedName>
        <fullName evidence="14">Cytochrome P450</fullName>
    </recommendedName>
</protein>
<dbReference type="FunFam" id="1.10.630.10:FF:000126">
    <property type="entry name" value="Predicted protein"/>
    <property type="match status" value="1"/>
</dbReference>
<evidence type="ECO:0000256" key="1">
    <source>
        <dbReference type="ARBA" id="ARBA00001971"/>
    </source>
</evidence>
<keyword evidence="4" id="KW-0812">Transmembrane</keyword>
<dbReference type="PANTHER" id="PTHR47944:SF3">
    <property type="entry name" value="TRIMETHYLTRIDECATETRAENE SYNTHASE"/>
    <property type="match status" value="1"/>
</dbReference>
<keyword evidence="6" id="KW-0472">Membrane</keyword>